<dbReference type="OrthoDB" id="5402816at2759"/>
<reference evidence="2 4" key="1">
    <citation type="submission" date="2020-01" db="EMBL/GenBank/DDBJ databases">
        <authorList>
            <consortium name="DOE Joint Genome Institute"/>
            <person name="Haridas S."/>
            <person name="Albert R."/>
            <person name="Binder M."/>
            <person name="Bloem J."/>
            <person name="Labutti K."/>
            <person name="Salamov A."/>
            <person name="Andreopoulos B."/>
            <person name="Baker S.E."/>
            <person name="Barry K."/>
            <person name="Bills G."/>
            <person name="Bluhm B.H."/>
            <person name="Cannon C."/>
            <person name="Castanera R."/>
            <person name="Culley D.E."/>
            <person name="Daum C."/>
            <person name="Ezra D."/>
            <person name="Gonzalez J.B."/>
            <person name="Henrissat B."/>
            <person name="Kuo A."/>
            <person name="Liang C."/>
            <person name="Lipzen A."/>
            <person name="Lutzoni F."/>
            <person name="Magnuson J."/>
            <person name="Mondo S."/>
            <person name="Nolan M."/>
            <person name="Ohm R."/>
            <person name="Pangilinan J."/>
            <person name="Park H.-J."/>
            <person name="Ramirez L."/>
            <person name="Alfaro M."/>
            <person name="Sun H."/>
            <person name="Tritt A."/>
            <person name="Yoshinaga Y."/>
            <person name="Zwiers L.-H."/>
            <person name="Turgeon B.G."/>
            <person name="Goodwin S.B."/>
            <person name="Spatafora J.W."/>
            <person name="Crous P.W."/>
            <person name="Grigoriev I.V."/>
        </authorList>
    </citation>
    <scope>NUCLEOTIDE SEQUENCE</scope>
    <source>
        <strain evidence="2 4">CBS 781.70</strain>
    </source>
</reference>
<name>A0A6G1GCI0_9PEZI</name>
<sequence>MAAISSLQSAPELAFSTLTKRKNWAAKEPGVIVVFAIVGTVAIFLISLFAYRKIQAKRVAKEVV</sequence>
<proteinExistence type="predicted"/>
<feature type="transmembrane region" description="Helical" evidence="1">
    <location>
        <begin position="30"/>
        <end position="51"/>
    </location>
</feature>
<evidence type="ECO:0000313" key="3">
    <source>
        <dbReference type="Proteomes" id="UP000504638"/>
    </source>
</evidence>
<keyword evidence="1" id="KW-0812">Transmembrane</keyword>
<dbReference type="AlphaFoldDB" id="A0A6G1GCI0"/>
<evidence type="ECO:0000313" key="4">
    <source>
        <dbReference type="RefSeq" id="XP_033537333.1"/>
    </source>
</evidence>
<gene>
    <name evidence="2 4" type="ORF">P152DRAFT_390596</name>
</gene>
<dbReference type="EMBL" id="ML975151">
    <property type="protein sequence ID" value="KAF1815702.1"/>
    <property type="molecule type" value="Genomic_DNA"/>
</dbReference>
<evidence type="ECO:0000256" key="1">
    <source>
        <dbReference type="SAM" id="Phobius"/>
    </source>
</evidence>
<reference evidence="4" key="3">
    <citation type="submission" date="2025-04" db="UniProtKB">
        <authorList>
            <consortium name="RefSeq"/>
        </authorList>
    </citation>
    <scope>IDENTIFICATION</scope>
    <source>
        <strain evidence="4">CBS 781.70</strain>
    </source>
</reference>
<keyword evidence="1" id="KW-1133">Transmembrane helix</keyword>
<keyword evidence="3" id="KW-1185">Reference proteome</keyword>
<organism evidence="2">
    <name type="scientific">Eremomyces bilateralis CBS 781.70</name>
    <dbReference type="NCBI Taxonomy" id="1392243"/>
    <lineage>
        <taxon>Eukaryota</taxon>
        <taxon>Fungi</taxon>
        <taxon>Dikarya</taxon>
        <taxon>Ascomycota</taxon>
        <taxon>Pezizomycotina</taxon>
        <taxon>Dothideomycetes</taxon>
        <taxon>Dothideomycetes incertae sedis</taxon>
        <taxon>Eremomycetales</taxon>
        <taxon>Eremomycetaceae</taxon>
        <taxon>Eremomyces</taxon>
    </lineage>
</organism>
<accession>A0A6G1GCI0</accession>
<protein>
    <submittedName>
        <fullName evidence="2 4">Uncharacterized protein</fullName>
    </submittedName>
</protein>
<reference evidence="4" key="2">
    <citation type="submission" date="2020-04" db="EMBL/GenBank/DDBJ databases">
        <authorList>
            <consortium name="NCBI Genome Project"/>
        </authorList>
    </citation>
    <scope>NUCLEOTIDE SEQUENCE</scope>
    <source>
        <strain evidence="4">CBS 781.70</strain>
    </source>
</reference>
<dbReference type="RefSeq" id="XP_033537333.1">
    <property type="nucleotide sequence ID" value="XM_033676048.1"/>
</dbReference>
<keyword evidence="1" id="KW-0472">Membrane</keyword>
<dbReference type="Proteomes" id="UP000504638">
    <property type="component" value="Unplaced"/>
</dbReference>
<dbReference type="GeneID" id="54416618"/>
<evidence type="ECO:0000313" key="2">
    <source>
        <dbReference type="EMBL" id="KAF1815702.1"/>
    </source>
</evidence>